<dbReference type="Proteomes" id="UP000189670">
    <property type="component" value="Unassembled WGS sequence"/>
</dbReference>
<reference evidence="2" key="1">
    <citation type="submission" date="2012-11" db="EMBL/GenBank/DDBJ databases">
        <authorList>
            <person name="Lucero-Rivera Y.E."/>
            <person name="Tovar-Ramirez D."/>
        </authorList>
    </citation>
    <scope>NUCLEOTIDE SEQUENCE [LARGE SCALE GENOMIC DNA]</scope>
    <source>
        <strain evidence="2">Araruama</strain>
    </source>
</reference>
<evidence type="ECO:0000313" key="2">
    <source>
        <dbReference type="Proteomes" id="UP000189670"/>
    </source>
</evidence>
<feature type="non-terminal residue" evidence="1">
    <location>
        <position position="75"/>
    </location>
</feature>
<dbReference type="AlphaFoldDB" id="A0A1V1NVU6"/>
<comment type="caution">
    <text evidence="1">The sequence shown here is derived from an EMBL/GenBank/DDBJ whole genome shotgun (WGS) entry which is preliminary data.</text>
</comment>
<organism evidence="1 2">
    <name type="scientific">Candidatus Magnetoglobus multicellularis str. Araruama</name>
    <dbReference type="NCBI Taxonomy" id="890399"/>
    <lineage>
        <taxon>Bacteria</taxon>
        <taxon>Pseudomonadati</taxon>
        <taxon>Thermodesulfobacteriota</taxon>
        <taxon>Desulfobacteria</taxon>
        <taxon>Desulfobacterales</taxon>
        <taxon>Desulfobacteraceae</taxon>
        <taxon>Candidatus Magnetoglobus</taxon>
    </lineage>
</organism>
<sequence length="75" mass="8820">MGWLGPTPNTFLFFVRLLTQRQYKYKYINTNVPINMIKNKPSGSSSRWGKQRSFSLSERCFPLSIWIHPKPSTLK</sequence>
<gene>
    <name evidence="1" type="ORF">OMM_12567</name>
</gene>
<dbReference type="EMBL" id="ATBP01001862">
    <property type="protein sequence ID" value="ETR66616.1"/>
    <property type="molecule type" value="Genomic_DNA"/>
</dbReference>
<name>A0A1V1NVU6_9BACT</name>
<evidence type="ECO:0000313" key="1">
    <source>
        <dbReference type="EMBL" id="ETR66616.1"/>
    </source>
</evidence>
<protein>
    <submittedName>
        <fullName evidence="1">Uncharacterized protein</fullName>
    </submittedName>
</protein>
<accession>A0A1V1NVU6</accession>
<proteinExistence type="predicted"/>